<dbReference type="Proteomes" id="UP000034235">
    <property type="component" value="Unassembled WGS sequence"/>
</dbReference>
<protein>
    <recommendedName>
        <fullName evidence="4">Glycosyltransferase RgtA/B/C/D-like domain-containing protein</fullName>
    </recommendedName>
</protein>
<dbReference type="AlphaFoldDB" id="A0A0G0JK46"/>
<feature type="transmembrane region" description="Helical" evidence="1">
    <location>
        <begin position="7"/>
        <end position="25"/>
    </location>
</feature>
<dbReference type="EMBL" id="LBUP01000001">
    <property type="protein sequence ID" value="KKQ67202.1"/>
    <property type="molecule type" value="Genomic_DNA"/>
</dbReference>
<evidence type="ECO:0000256" key="1">
    <source>
        <dbReference type="SAM" id="Phobius"/>
    </source>
</evidence>
<evidence type="ECO:0000313" key="2">
    <source>
        <dbReference type="EMBL" id="KKQ67202.1"/>
    </source>
</evidence>
<sequence>MSFTDKKTLLIISILLISYTLLFFFKLTEVGPDYDELAFINAAFGCPNPSMFLHLSYPFGNGCLPVMVMPYLGAVHAYVIRAVFQFFEPTLLTLRATNYFLILTSFILILVGLKKILSRNALLIILFLLAFDPQMLLVTRYERTVVIPFLLKSLFVFFLFTPLPYAKYVRPLMLGLIVGLSIFAKLDILFVIGSVALGAIITAYLYKDKFKKFIESLKFSWRTTAYFFFGFFIGITPLLLYISKSWRVILEANKILSSYPGLPEKKILYLLTQFASIQLMEAAFRLKLTVKPSWFLSAFLFLLLIYVTIRLVKKHWLLSILSLSLLFFYAMIIFYKGLGAWGKIHHLILIYPIPQILLAYYFSQKNHFRIAKLFIVIFLLLLAITYQEFYLLSIQTCGRRNWSCNIYDAMNVLKTNNNEIVVGDWGIATQFLFLSRGQRQINELVFKADSSNPEDLTPVITGLQKNCANFVMSSPEQTIFLKARQNMMPFLEQNPSYSKTVVLDREKHPYLEIYQCK</sequence>
<feature type="transmembrane region" description="Helical" evidence="1">
    <location>
        <begin position="316"/>
        <end position="338"/>
    </location>
</feature>
<name>A0A0G0JK46_9BACT</name>
<feature type="transmembrane region" description="Helical" evidence="1">
    <location>
        <begin position="292"/>
        <end position="309"/>
    </location>
</feature>
<evidence type="ECO:0008006" key="4">
    <source>
        <dbReference type="Google" id="ProtNLM"/>
    </source>
</evidence>
<keyword evidence="1" id="KW-0472">Membrane</keyword>
<gene>
    <name evidence="2" type="ORF">US86_C0001G0129</name>
</gene>
<organism evidence="2 3">
    <name type="scientific">Candidatus Daviesbacteria bacterium GW2011_GWA2_38_24</name>
    <dbReference type="NCBI Taxonomy" id="1618422"/>
    <lineage>
        <taxon>Bacteria</taxon>
        <taxon>Candidatus Daviesiibacteriota</taxon>
    </lineage>
</organism>
<feature type="transmembrane region" description="Helical" evidence="1">
    <location>
        <begin position="172"/>
        <end position="205"/>
    </location>
</feature>
<evidence type="ECO:0000313" key="3">
    <source>
        <dbReference type="Proteomes" id="UP000034235"/>
    </source>
</evidence>
<proteinExistence type="predicted"/>
<accession>A0A0G0JK46</accession>
<reference evidence="2 3" key="1">
    <citation type="journal article" date="2015" name="Nature">
        <title>rRNA introns, odd ribosomes, and small enigmatic genomes across a large radiation of phyla.</title>
        <authorList>
            <person name="Brown C.T."/>
            <person name="Hug L.A."/>
            <person name="Thomas B.C."/>
            <person name="Sharon I."/>
            <person name="Castelle C.J."/>
            <person name="Singh A."/>
            <person name="Wilkins M.J."/>
            <person name="Williams K.H."/>
            <person name="Banfield J.F."/>
        </authorList>
    </citation>
    <scope>NUCLEOTIDE SEQUENCE [LARGE SCALE GENOMIC DNA]</scope>
</reference>
<feature type="transmembrane region" description="Helical" evidence="1">
    <location>
        <begin position="225"/>
        <end position="246"/>
    </location>
</feature>
<feature type="transmembrane region" description="Helical" evidence="1">
    <location>
        <begin position="96"/>
        <end position="113"/>
    </location>
</feature>
<feature type="transmembrane region" description="Helical" evidence="1">
    <location>
        <begin position="373"/>
        <end position="392"/>
    </location>
</feature>
<feature type="transmembrane region" description="Helical" evidence="1">
    <location>
        <begin position="64"/>
        <end position="84"/>
    </location>
</feature>
<comment type="caution">
    <text evidence="2">The sequence shown here is derived from an EMBL/GenBank/DDBJ whole genome shotgun (WGS) entry which is preliminary data.</text>
</comment>
<keyword evidence="1" id="KW-1133">Transmembrane helix</keyword>
<feature type="transmembrane region" description="Helical" evidence="1">
    <location>
        <begin position="120"/>
        <end position="139"/>
    </location>
</feature>
<feature type="transmembrane region" description="Helical" evidence="1">
    <location>
        <begin position="145"/>
        <end position="165"/>
    </location>
</feature>
<feature type="transmembrane region" description="Helical" evidence="1">
    <location>
        <begin position="344"/>
        <end position="361"/>
    </location>
</feature>
<keyword evidence="1" id="KW-0812">Transmembrane</keyword>